<protein>
    <recommendedName>
        <fullName evidence="4">Hydrogenase maturation factor HypA</fullName>
    </recommendedName>
</protein>
<keyword evidence="2 4" id="KW-0479">Metal-binding</keyword>
<evidence type="ECO:0000256" key="4">
    <source>
        <dbReference type="HAMAP-Rule" id="MF_00213"/>
    </source>
</evidence>
<dbReference type="HAMAP" id="MF_00213">
    <property type="entry name" value="HypA_HybF"/>
    <property type="match status" value="1"/>
</dbReference>
<feature type="binding site" evidence="4">
    <location>
        <position position="93"/>
    </location>
    <ligand>
        <name>Zn(2+)</name>
        <dbReference type="ChEBI" id="CHEBI:29105"/>
    </ligand>
</feature>
<dbReference type="InterPro" id="IPR000688">
    <property type="entry name" value="HypA/HybF"/>
</dbReference>
<keyword evidence="1 4" id="KW-0533">Nickel</keyword>
<dbReference type="EMBL" id="QRMS01000006">
    <property type="protein sequence ID" value="RHJ84665.1"/>
    <property type="molecule type" value="Genomic_DNA"/>
</dbReference>
<sequence length="114" mass="12640">MHEFGIVVHVVDTLEKLATENDLTEIASVTLEIGEVSSVLPDYIVDAWKYLHKKSAVLTDAELKIERLPAVSICLDCKKTYPTLEGKKQCPHCGGFMTELVSGDEFNIKEIEGC</sequence>
<evidence type="ECO:0000256" key="2">
    <source>
        <dbReference type="ARBA" id="ARBA00022723"/>
    </source>
</evidence>
<dbReference type="STRING" id="1776384.GCA_900086585_01338"/>
<evidence type="ECO:0000256" key="3">
    <source>
        <dbReference type="ARBA" id="ARBA00022833"/>
    </source>
</evidence>
<comment type="similarity">
    <text evidence="4">Belongs to the HypA/HybF family.</text>
</comment>
<accession>A0A415DW71</accession>
<dbReference type="Proteomes" id="UP000284841">
    <property type="component" value="Unassembled WGS sequence"/>
</dbReference>
<dbReference type="Pfam" id="PF01155">
    <property type="entry name" value="HypA"/>
    <property type="match status" value="1"/>
</dbReference>
<dbReference type="OrthoDB" id="9800361at2"/>
<comment type="function">
    <text evidence="4">Involved in the maturation of [NiFe] hydrogenases. Required for nickel insertion into the metal center of the hydrogenase.</text>
</comment>
<reference evidence="5 6" key="1">
    <citation type="submission" date="2018-08" db="EMBL/GenBank/DDBJ databases">
        <title>A genome reference for cultivated species of the human gut microbiota.</title>
        <authorList>
            <person name="Zou Y."/>
            <person name="Xue W."/>
            <person name="Luo G."/>
        </authorList>
    </citation>
    <scope>NUCLEOTIDE SEQUENCE [LARGE SCALE GENOMIC DNA]</scope>
    <source>
        <strain evidence="5 6">AM07-24</strain>
    </source>
</reference>
<evidence type="ECO:0000256" key="1">
    <source>
        <dbReference type="ARBA" id="ARBA00022596"/>
    </source>
</evidence>
<dbReference type="PIRSF" id="PIRSF004761">
    <property type="entry name" value="Hydrgn_mat_HypA"/>
    <property type="match status" value="1"/>
</dbReference>
<organism evidence="5 6">
    <name type="scientific">Emergencia timonensis</name>
    <dbReference type="NCBI Taxonomy" id="1776384"/>
    <lineage>
        <taxon>Bacteria</taxon>
        <taxon>Bacillati</taxon>
        <taxon>Bacillota</taxon>
        <taxon>Clostridia</taxon>
        <taxon>Peptostreptococcales</taxon>
        <taxon>Anaerovoracaceae</taxon>
        <taxon>Emergencia</taxon>
    </lineage>
</organism>
<dbReference type="PANTHER" id="PTHR34535:SF3">
    <property type="entry name" value="HYDROGENASE MATURATION FACTOR HYPA"/>
    <property type="match status" value="1"/>
</dbReference>
<dbReference type="PANTHER" id="PTHR34535">
    <property type="entry name" value="HYDROGENASE MATURATION FACTOR HYPA"/>
    <property type="match status" value="1"/>
</dbReference>
<feature type="binding site" evidence="4">
    <location>
        <position position="77"/>
    </location>
    <ligand>
        <name>Zn(2+)</name>
        <dbReference type="ChEBI" id="CHEBI:29105"/>
    </ligand>
</feature>
<evidence type="ECO:0000313" key="5">
    <source>
        <dbReference type="EMBL" id="RHJ84665.1"/>
    </source>
</evidence>
<dbReference type="GO" id="GO:0016151">
    <property type="term" value="F:nickel cation binding"/>
    <property type="evidence" value="ECO:0007669"/>
    <property type="project" value="UniProtKB-UniRule"/>
</dbReference>
<dbReference type="RefSeq" id="WP_067535514.1">
    <property type="nucleotide sequence ID" value="NZ_AP025567.1"/>
</dbReference>
<feature type="binding site" evidence="4">
    <location>
        <position position="90"/>
    </location>
    <ligand>
        <name>Zn(2+)</name>
        <dbReference type="ChEBI" id="CHEBI:29105"/>
    </ligand>
</feature>
<feature type="binding site" evidence="4">
    <location>
        <position position="74"/>
    </location>
    <ligand>
        <name>Zn(2+)</name>
        <dbReference type="ChEBI" id="CHEBI:29105"/>
    </ligand>
</feature>
<proteinExistence type="inferred from homology"/>
<feature type="binding site" evidence="4">
    <location>
        <position position="2"/>
    </location>
    <ligand>
        <name>Ni(2+)</name>
        <dbReference type="ChEBI" id="CHEBI:49786"/>
    </ligand>
</feature>
<keyword evidence="3 4" id="KW-0862">Zinc</keyword>
<dbReference type="GO" id="GO:0008270">
    <property type="term" value="F:zinc ion binding"/>
    <property type="evidence" value="ECO:0007669"/>
    <property type="project" value="UniProtKB-UniRule"/>
</dbReference>
<dbReference type="Gene3D" id="3.30.2320.80">
    <property type="match status" value="1"/>
</dbReference>
<dbReference type="AlphaFoldDB" id="A0A415DW71"/>
<dbReference type="GeneID" id="83003718"/>
<comment type="caution">
    <text evidence="5">The sequence shown here is derived from an EMBL/GenBank/DDBJ whole genome shotgun (WGS) entry which is preliminary data.</text>
</comment>
<gene>
    <name evidence="4" type="primary">hypA</name>
    <name evidence="5" type="ORF">DW099_16980</name>
</gene>
<name>A0A415DW71_9FIRM</name>
<evidence type="ECO:0000313" key="6">
    <source>
        <dbReference type="Proteomes" id="UP000284841"/>
    </source>
</evidence>
<dbReference type="GO" id="GO:0051604">
    <property type="term" value="P:protein maturation"/>
    <property type="evidence" value="ECO:0007669"/>
    <property type="project" value="InterPro"/>
</dbReference>
<keyword evidence="6" id="KW-1185">Reference proteome</keyword>